<evidence type="ECO:0000313" key="2">
    <source>
        <dbReference type="EMBL" id="QIR14448.1"/>
    </source>
</evidence>
<dbReference type="PANTHER" id="PTHR43682">
    <property type="entry name" value="LACTATE UTILIZATION PROTEIN C"/>
    <property type="match status" value="1"/>
</dbReference>
<evidence type="ECO:0000259" key="1">
    <source>
        <dbReference type="Pfam" id="PF02589"/>
    </source>
</evidence>
<keyword evidence="3" id="KW-1185">Reference proteome</keyword>
<dbReference type="InterPro" id="IPR003741">
    <property type="entry name" value="LUD_dom"/>
</dbReference>
<dbReference type="KEGG" id="saes:HBH39_08105"/>
<organism evidence="2 3">
    <name type="scientific">Shewanella aestuarii</name>
    <dbReference type="NCBI Taxonomy" id="1028752"/>
    <lineage>
        <taxon>Bacteria</taxon>
        <taxon>Pseudomonadati</taxon>
        <taxon>Pseudomonadota</taxon>
        <taxon>Gammaproteobacteria</taxon>
        <taxon>Alteromonadales</taxon>
        <taxon>Shewanellaceae</taxon>
        <taxon>Shewanella</taxon>
    </lineage>
</organism>
<dbReference type="Proteomes" id="UP000502608">
    <property type="component" value="Chromosome"/>
</dbReference>
<reference evidence="2 3" key="1">
    <citation type="submission" date="2020-03" db="EMBL/GenBank/DDBJ databases">
        <title>Complete genome sequence of Shewanella sp.</title>
        <authorList>
            <person name="Kim Y.-S."/>
            <person name="Kim S.-J."/>
            <person name="Jung H.-K."/>
            <person name="Kim K.-H."/>
        </authorList>
    </citation>
    <scope>NUCLEOTIDE SEQUENCE [LARGE SCALE GENOMIC DNA]</scope>
    <source>
        <strain evidence="2 3">PN3F2</strain>
    </source>
</reference>
<dbReference type="Pfam" id="PF02589">
    <property type="entry name" value="LUD_dom"/>
    <property type="match status" value="1"/>
</dbReference>
<dbReference type="AlphaFoldDB" id="A0A6G9QJ81"/>
<sequence length="212" mass="22495">MSSKQAILQALSQTSLSPVKDTTQASMPNLAPFADVNMTQSEIEAKFKASLQTVAGEAVLAPDGNTLGLLQTDVNTLISQGNQVLSLVAGIEGNQILPDSPHELKSIDYAILPAQFGVAENGAVWIDSQQLASLTSDEQQYVHRVLPFICENLIIALNSQNVVANMHQAAKLIDFSNNSFGTFIAGPSKTADIEQALVVGAHGACSLKVYML</sequence>
<feature type="domain" description="LUD" evidence="1">
    <location>
        <begin position="103"/>
        <end position="210"/>
    </location>
</feature>
<dbReference type="PANTHER" id="PTHR43682:SF1">
    <property type="entry name" value="LACTATE UTILIZATION PROTEIN C"/>
    <property type="match status" value="1"/>
</dbReference>
<evidence type="ECO:0000313" key="3">
    <source>
        <dbReference type="Proteomes" id="UP000502608"/>
    </source>
</evidence>
<dbReference type="RefSeq" id="WP_167677216.1">
    <property type="nucleotide sequence ID" value="NZ_CP050313.1"/>
</dbReference>
<proteinExistence type="predicted"/>
<dbReference type="Gene3D" id="3.40.50.10420">
    <property type="entry name" value="NagB/RpiA/CoA transferase-like"/>
    <property type="match status" value="1"/>
</dbReference>
<dbReference type="SUPFAM" id="SSF100950">
    <property type="entry name" value="NagB/RpiA/CoA transferase-like"/>
    <property type="match status" value="1"/>
</dbReference>
<dbReference type="InterPro" id="IPR024185">
    <property type="entry name" value="FTHF_cligase-like_sf"/>
</dbReference>
<dbReference type="InterPro" id="IPR037171">
    <property type="entry name" value="NagB/RpiA_transferase-like"/>
</dbReference>
<accession>A0A6G9QJ81</accession>
<gene>
    <name evidence="2" type="ORF">HBH39_08105</name>
</gene>
<protein>
    <submittedName>
        <fullName evidence="2">LUD domain-containing protein</fullName>
    </submittedName>
</protein>
<name>A0A6G9QJ81_9GAMM</name>
<dbReference type="EMBL" id="CP050313">
    <property type="protein sequence ID" value="QIR14448.1"/>
    <property type="molecule type" value="Genomic_DNA"/>
</dbReference>